<evidence type="ECO:0000256" key="5">
    <source>
        <dbReference type="ARBA" id="ARBA00022946"/>
    </source>
</evidence>
<evidence type="ECO:0000256" key="8">
    <source>
        <dbReference type="ARBA" id="ARBA00047599"/>
    </source>
</evidence>
<comment type="caution">
    <text evidence="12">The sequence shown here is derived from an EMBL/GenBank/DDBJ whole genome shotgun (WGS) entry which is preliminary data.</text>
</comment>
<keyword evidence="6" id="KW-0560">Oxidoreductase</keyword>
<name>A0A554S872_9ACTN</name>
<keyword evidence="13" id="KW-1185">Reference proteome</keyword>
<evidence type="ECO:0000256" key="7">
    <source>
        <dbReference type="ARBA" id="ARBA00023027"/>
    </source>
</evidence>
<dbReference type="RefSeq" id="WP_143913635.1">
    <property type="nucleotide sequence ID" value="NZ_VLNT01000008.1"/>
</dbReference>
<protein>
    <recommendedName>
        <fullName evidence="2">NADH:ubiquinone reductase (non-electrogenic)</fullName>
        <ecNumber evidence="2">1.6.5.9</ecNumber>
    </recommendedName>
</protein>
<dbReference type="InterPro" id="IPR036188">
    <property type="entry name" value="FAD/NAD-bd_sf"/>
</dbReference>
<evidence type="ECO:0000256" key="3">
    <source>
        <dbReference type="ARBA" id="ARBA00022630"/>
    </source>
</evidence>
<feature type="region of interest" description="Disordered" evidence="9">
    <location>
        <begin position="434"/>
        <end position="463"/>
    </location>
</feature>
<keyword evidence="7" id="KW-0520">NAD</keyword>
<reference evidence="12 13" key="1">
    <citation type="submission" date="2019-07" db="EMBL/GenBank/DDBJ databases">
        <authorList>
            <person name="Zhao L.H."/>
        </authorList>
    </citation>
    <scope>NUCLEOTIDE SEQUENCE [LARGE SCALE GENOMIC DNA]</scope>
    <source>
        <strain evidence="12 13">Co35</strain>
    </source>
</reference>
<feature type="compositionally biased region" description="Basic residues" evidence="9">
    <location>
        <begin position="442"/>
        <end position="453"/>
    </location>
</feature>
<dbReference type="InterPro" id="IPR045024">
    <property type="entry name" value="NDH-2"/>
</dbReference>
<evidence type="ECO:0000259" key="11">
    <source>
        <dbReference type="Pfam" id="PF22366"/>
    </source>
</evidence>
<gene>
    <name evidence="12" type="ORF">FNM00_11230</name>
</gene>
<dbReference type="OrthoDB" id="9781621at2"/>
<keyword evidence="3" id="KW-0285">Flavoprotein</keyword>
<dbReference type="Gene3D" id="3.50.50.100">
    <property type="match status" value="1"/>
</dbReference>
<dbReference type="Proteomes" id="UP000316988">
    <property type="component" value="Unassembled WGS sequence"/>
</dbReference>
<dbReference type="GO" id="GO:0050136">
    <property type="term" value="F:NADH dehydrogenase (quinone) (non-electrogenic) activity"/>
    <property type="evidence" value="ECO:0007669"/>
    <property type="project" value="UniProtKB-EC"/>
</dbReference>
<evidence type="ECO:0000256" key="4">
    <source>
        <dbReference type="ARBA" id="ARBA00022827"/>
    </source>
</evidence>
<dbReference type="PRINTS" id="PR00368">
    <property type="entry name" value="FADPNR"/>
</dbReference>
<dbReference type="InterPro" id="IPR054585">
    <property type="entry name" value="NDH2-like_C"/>
</dbReference>
<dbReference type="Pfam" id="PF22366">
    <property type="entry name" value="NDH2_C"/>
    <property type="match status" value="1"/>
</dbReference>
<feature type="domain" description="FAD/NAD(P)-binding" evidence="10">
    <location>
        <begin position="14"/>
        <end position="328"/>
    </location>
</feature>
<dbReference type="InterPro" id="IPR023753">
    <property type="entry name" value="FAD/NAD-binding_dom"/>
</dbReference>
<evidence type="ECO:0000313" key="12">
    <source>
        <dbReference type="EMBL" id="TSD62522.1"/>
    </source>
</evidence>
<evidence type="ECO:0000256" key="6">
    <source>
        <dbReference type="ARBA" id="ARBA00023002"/>
    </source>
</evidence>
<evidence type="ECO:0000313" key="13">
    <source>
        <dbReference type="Proteomes" id="UP000316988"/>
    </source>
</evidence>
<comment type="catalytic activity">
    <reaction evidence="8">
        <text>a quinone + NADH + H(+) = a quinol + NAD(+)</text>
        <dbReference type="Rhea" id="RHEA:46160"/>
        <dbReference type="ChEBI" id="CHEBI:15378"/>
        <dbReference type="ChEBI" id="CHEBI:24646"/>
        <dbReference type="ChEBI" id="CHEBI:57540"/>
        <dbReference type="ChEBI" id="CHEBI:57945"/>
        <dbReference type="ChEBI" id="CHEBI:132124"/>
        <dbReference type="EC" id="1.6.5.9"/>
    </reaction>
</comment>
<dbReference type="EMBL" id="VLNT01000008">
    <property type="protein sequence ID" value="TSD62522.1"/>
    <property type="molecule type" value="Genomic_DNA"/>
</dbReference>
<evidence type="ECO:0000256" key="9">
    <source>
        <dbReference type="SAM" id="MobiDB-lite"/>
    </source>
</evidence>
<keyword evidence="4" id="KW-0274">FAD</keyword>
<dbReference type="PANTHER" id="PTHR43706:SF47">
    <property type="entry name" value="EXTERNAL NADH-UBIQUINONE OXIDOREDUCTASE 1, MITOCHONDRIAL-RELATED"/>
    <property type="match status" value="1"/>
</dbReference>
<comment type="similarity">
    <text evidence="1">Belongs to the NADH dehydrogenase family.</text>
</comment>
<proteinExistence type="inferred from homology"/>
<sequence length="463" mass="50720">MSSSAPVSSSKRPHVVIVGGGFGGLAAVRKLKDADVDITLIDRHTYNTFQPLLYQVATASLNPGDITWFLRAVRAKQDNVRFVKGTVVAMDHDAQSMLLDGNITVKYDYLIIAVGVTANFFGIPGAEEFSMPLYRRSQALALRDRIFANLEDAAINGQDRDLRVVVVGGGATGVETAGALAEMRNQDMPTTYPELDQSRIHITLVEMAPHVLGPFHPNLRDYAKKSLEKRGVDLRLGTAVKEVRTDGVLVETNGTEEFIEAGIVVWASGITAHSMIGEWGVPQGRGGRIEVDDRQRVRGFHNVFAVGDIAVNPDEPLPQLAQPALQEGKYVAKLIRREVDGKDDPKPFSYFDKGTMATIGRASAIAQVKGLPRLKGWIAWLIWVAIHVQQLLGNRNRFATMTNLSLKYLLWRSHNAIVGETPYVISHEPRVIEATPQGATKKAAKKAAKRAPKKAPSTESPEH</sequence>
<keyword evidence="5" id="KW-0809">Transit peptide</keyword>
<dbReference type="AlphaFoldDB" id="A0A554S872"/>
<dbReference type="EC" id="1.6.5.9" evidence="2"/>
<evidence type="ECO:0000259" key="10">
    <source>
        <dbReference type="Pfam" id="PF07992"/>
    </source>
</evidence>
<feature type="domain" description="External alternative NADH-ubiquinone oxidoreductase-like C-terminal" evidence="11">
    <location>
        <begin position="353"/>
        <end position="411"/>
    </location>
</feature>
<dbReference type="Pfam" id="PF07992">
    <property type="entry name" value="Pyr_redox_2"/>
    <property type="match status" value="1"/>
</dbReference>
<dbReference type="SUPFAM" id="SSF51905">
    <property type="entry name" value="FAD/NAD(P)-binding domain"/>
    <property type="match status" value="1"/>
</dbReference>
<evidence type="ECO:0000256" key="1">
    <source>
        <dbReference type="ARBA" id="ARBA00005272"/>
    </source>
</evidence>
<organism evidence="12 13">
    <name type="scientific">Aeromicrobium piscarium</name>
    <dbReference type="NCBI Taxonomy" id="2590901"/>
    <lineage>
        <taxon>Bacteria</taxon>
        <taxon>Bacillati</taxon>
        <taxon>Actinomycetota</taxon>
        <taxon>Actinomycetes</taxon>
        <taxon>Propionibacteriales</taxon>
        <taxon>Nocardioidaceae</taxon>
        <taxon>Aeromicrobium</taxon>
    </lineage>
</organism>
<evidence type="ECO:0000256" key="2">
    <source>
        <dbReference type="ARBA" id="ARBA00012637"/>
    </source>
</evidence>
<dbReference type="PANTHER" id="PTHR43706">
    <property type="entry name" value="NADH DEHYDROGENASE"/>
    <property type="match status" value="1"/>
</dbReference>
<accession>A0A554S872</accession>
<dbReference type="PRINTS" id="PR00411">
    <property type="entry name" value="PNDRDTASEI"/>
</dbReference>